<dbReference type="AlphaFoldDB" id="A0A1F8B5X4"/>
<feature type="transmembrane region" description="Helical" evidence="1">
    <location>
        <begin position="233"/>
        <end position="260"/>
    </location>
</feature>
<comment type="caution">
    <text evidence="2">The sequence shown here is derived from an EMBL/GenBank/DDBJ whole genome shotgun (WGS) entry which is preliminary data.</text>
</comment>
<keyword evidence="1" id="KW-0472">Membrane</keyword>
<gene>
    <name evidence="2" type="ORF">A2892_03595</name>
</gene>
<protein>
    <submittedName>
        <fullName evidence="2">Uncharacterized protein</fullName>
    </submittedName>
</protein>
<dbReference type="STRING" id="1802517.A2892_03595"/>
<dbReference type="Proteomes" id="UP000176404">
    <property type="component" value="Unassembled WGS sequence"/>
</dbReference>
<keyword evidence="1" id="KW-0812">Transmembrane</keyword>
<evidence type="ECO:0000313" key="2">
    <source>
        <dbReference type="EMBL" id="OGM59407.1"/>
    </source>
</evidence>
<evidence type="ECO:0000313" key="3">
    <source>
        <dbReference type="Proteomes" id="UP000176404"/>
    </source>
</evidence>
<keyword evidence="1" id="KW-1133">Transmembrane helix</keyword>
<sequence>MRKNTFLKFVFSILLIFFFISLNFEAKINAQITSSGIATTAPINDDQAQNGDIICLYSDGVRRCEIFQDPAMYGVISDLPAASLEDKDVKNSRLVITSGIAEVRVFSANGFVKEGNFVTSSETPGVAQLSNRNGYVLGTALENYESTDPNAIGKIQIIVNIHPAIGLTGSRGNLIKFIREGMTVPIFEPLESLRYLLAVLMILLSFSLGMIYFGKSSRTGIEAIGRNPLARRVIQFTVVLNIMLTIVIILVGLGIAYLILIL</sequence>
<name>A0A1F8B5X4_9BACT</name>
<organism evidence="2 3">
    <name type="scientific">Candidatus Woesebacteria bacterium RIFCSPLOWO2_01_FULL_39_10b</name>
    <dbReference type="NCBI Taxonomy" id="1802517"/>
    <lineage>
        <taxon>Bacteria</taxon>
        <taxon>Candidatus Woeseibacteriota</taxon>
    </lineage>
</organism>
<evidence type="ECO:0000256" key="1">
    <source>
        <dbReference type="SAM" id="Phobius"/>
    </source>
</evidence>
<feature type="transmembrane region" description="Helical" evidence="1">
    <location>
        <begin position="193"/>
        <end position="213"/>
    </location>
</feature>
<dbReference type="EMBL" id="MGHD01000020">
    <property type="protein sequence ID" value="OGM59407.1"/>
    <property type="molecule type" value="Genomic_DNA"/>
</dbReference>
<accession>A0A1F8B5X4</accession>
<proteinExistence type="predicted"/>
<reference evidence="2 3" key="1">
    <citation type="journal article" date="2016" name="Nat. Commun.">
        <title>Thousands of microbial genomes shed light on interconnected biogeochemical processes in an aquifer system.</title>
        <authorList>
            <person name="Anantharaman K."/>
            <person name="Brown C.T."/>
            <person name="Hug L.A."/>
            <person name="Sharon I."/>
            <person name="Castelle C.J."/>
            <person name="Probst A.J."/>
            <person name="Thomas B.C."/>
            <person name="Singh A."/>
            <person name="Wilkins M.J."/>
            <person name="Karaoz U."/>
            <person name="Brodie E.L."/>
            <person name="Williams K.H."/>
            <person name="Hubbard S.S."/>
            <person name="Banfield J.F."/>
        </authorList>
    </citation>
    <scope>NUCLEOTIDE SEQUENCE [LARGE SCALE GENOMIC DNA]</scope>
</reference>